<organism evidence="3 4">
    <name type="scientific">Zooshikella harenae</name>
    <dbReference type="NCBI Taxonomy" id="2827238"/>
    <lineage>
        <taxon>Bacteria</taxon>
        <taxon>Pseudomonadati</taxon>
        <taxon>Pseudomonadota</taxon>
        <taxon>Gammaproteobacteria</taxon>
        <taxon>Oceanospirillales</taxon>
        <taxon>Zooshikellaceae</taxon>
        <taxon>Zooshikella</taxon>
    </lineage>
</organism>
<feature type="domain" description="Phage tail fibre protein N-terminal" evidence="2">
    <location>
        <begin position="1"/>
        <end position="146"/>
    </location>
</feature>
<keyword evidence="1" id="KW-0472">Membrane</keyword>
<keyword evidence="4" id="KW-1185">Reference proteome</keyword>
<evidence type="ECO:0000313" key="3">
    <source>
        <dbReference type="EMBL" id="MBU2714249.1"/>
    </source>
</evidence>
<dbReference type="PANTHER" id="PTHR35191:SF1">
    <property type="entry name" value="PROPHAGE SIDE TAIL FIBER PROTEIN HOMOLOG STFQ-RELATED"/>
    <property type="match status" value="1"/>
</dbReference>
<reference evidence="3 4" key="1">
    <citation type="submission" date="2021-04" db="EMBL/GenBank/DDBJ databases">
        <authorList>
            <person name="Pira H."/>
            <person name="Risdian C."/>
            <person name="Wink J."/>
        </authorList>
    </citation>
    <scope>NUCLEOTIDE SEQUENCE [LARGE SCALE GENOMIC DNA]</scope>
    <source>
        <strain evidence="3 4">WH53</strain>
    </source>
</reference>
<proteinExistence type="predicted"/>
<name>A0ABS5ZJI0_9GAMM</name>
<dbReference type="InterPro" id="IPR022225">
    <property type="entry name" value="Phage_tail_fibre_N"/>
</dbReference>
<accession>A0ABS5ZJI0</accession>
<gene>
    <name evidence="3" type="ORF">KCG35_24690</name>
</gene>
<keyword evidence="1" id="KW-1133">Transmembrane helix</keyword>
<keyword evidence="1" id="KW-0812">Transmembrane</keyword>
<feature type="transmembrane region" description="Helical" evidence="1">
    <location>
        <begin position="293"/>
        <end position="315"/>
    </location>
</feature>
<dbReference type="PANTHER" id="PTHR35191">
    <property type="entry name" value="PROPHAGE SIDE TAIL FIBER PROTEIN HOMOLOG STFQ-RELATED"/>
    <property type="match status" value="1"/>
</dbReference>
<evidence type="ECO:0000259" key="2">
    <source>
        <dbReference type="Pfam" id="PF12571"/>
    </source>
</evidence>
<dbReference type="EMBL" id="JAGSOY010000194">
    <property type="protein sequence ID" value="MBU2714249.1"/>
    <property type="molecule type" value="Genomic_DNA"/>
</dbReference>
<protein>
    <submittedName>
        <fullName evidence="3">Phage tail protein</fullName>
    </submittedName>
</protein>
<comment type="caution">
    <text evidence="3">The sequence shown here is derived from an EMBL/GenBank/DDBJ whole genome shotgun (WGS) entry which is preliminary data.</text>
</comment>
<evidence type="ECO:0000256" key="1">
    <source>
        <dbReference type="SAM" id="Phobius"/>
    </source>
</evidence>
<dbReference type="Pfam" id="PF12571">
    <property type="entry name" value="Phage_tail_fib"/>
    <property type="match status" value="1"/>
</dbReference>
<evidence type="ECO:0000313" key="4">
    <source>
        <dbReference type="Proteomes" id="UP000690515"/>
    </source>
</evidence>
<dbReference type="InterPro" id="IPR051934">
    <property type="entry name" value="Phage_Tail_Fiber_Structural"/>
</dbReference>
<sequence>MLTDVGQARIINAHALGKTVKLTTLKVGDGGEDGGKETSPQETDTHLVRVRWQGPINSIYQDEQNKNWLVSETVIPEQDGNFYITEFGLYDDEDNLIVVGRYPKTYKPRLDQGSGSSLYLKVIFELSNTKTVELKIDPAIVLASRQYVDRSILAHEQKADPHPQYVQKDIYNVEKKFTGTPGEIGSVSRCVLQGIIYQTTTFEDTSPPRSDGDFPTIDLKTEKNVYCHFVTPFNLNQHNHMFLFNVRGYSYGSTKEIYEAIVGYCYAIDKKLLSSNTRGNCSPALYVDKYGNIIFSLFFASIYYTTIVIDSLLVGNGRTIYRGEMKAVLSLQDKIDYPRN</sequence>
<dbReference type="Proteomes" id="UP000690515">
    <property type="component" value="Unassembled WGS sequence"/>
</dbReference>